<comment type="caution">
    <text evidence="1">The sequence shown here is derived from an EMBL/GenBank/DDBJ whole genome shotgun (WGS) entry which is preliminary data.</text>
</comment>
<accession>A0AAP2HI08</accession>
<organism evidence="1 2">
    <name type="scientific">Burkholderia multivorans</name>
    <dbReference type="NCBI Taxonomy" id="87883"/>
    <lineage>
        <taxon>Bacteria</taxon>
        <taxon>Pseudomonadati</taxon>
        <taxon>Pseudomonadota</taxon>
        <taxon>Betaproteobacteria</taxon>
        <taxon>Burkholderiales</taxon>
        <taxon>Burkholderiaceae</taxon>
        <taxon>Burkholderia</taxon>
        <taxon>Burkholderia cepacia complex</taxon>
    </lineage>
</organism>
<sequence length="192" mass="21091">MNNNRFVAAQQGYMAWGILQADSRRLARYCGDVVAWQMDADDERQGDARQRFVARPVLLTEAPEGLVVACNGRLYGEWREWNDFESWLRSEGLVVAADDVDLARRLYRVGDELLEDRARLSWATAGDADGVDALRTMSAALSTCSGFAGPISRVIQTRVCSGLVADALNEVAVVEKVNRAARAALDGRATLP</sequence>
<reference evidence="1" key="1">
    <citation type="submission" date="2021-06" db="EMBL/GenBank/DDBJ databases">
        <title>A collection of bacterial strains from the Burkholderia cepacia Research Laboratory and Repository.</title>
        <authorList>
            <person name="Lipuma J."/>
            <person name="Spilker T."/>
        </authorList>
    </citation>
    <scope>NUCLEOTIDE SEQUENCE</scope>
    <source>
        <strain evidence="1">AU37435</strain>
    </source>
</reference>
<dbReference type="Proteomes" id="UP001196915">
    <property type="component" value="Unassembled WGS sequence"/>
</dbReference>
<name>A0AAP2HI08_9BURK</name>
<dbReference type="RefSeq" id="WP_175848612.1">
    <property type="nucleotide sequence ID" value="NZ_CADFDV010000015.1"/>
</dbReference>
<evidence type="ECO:0000313" key="2">
    <source>
        <dbReference type="Proteomes" id="UP001196915"/>
    </source>
</evidence>
<gene>
    <name evidence="1" type="ORF">KTE52_09695</name>
</gene>
<protein>
    <submittedName>
        <fullName evidence="1">Uncharacterized protein</fullName>
    </submittedName>
</protein>
<evidence type="ECO:0000313" key="1">
    <source>
        <dbReference type="EMBL" id="MBU9356607.1"/>
    </source>
</evidence>
<proteinExistence type="predicted"/>
<dbReference type="EMBL" id="JAHPMX010000004">
    <property type="protein sequence ID" value="MBU9356607.1"/>
    <property type="molecule type" value="Genomic_DNA"/>
</dbReference>
<dbReference type="AlphaFoldDB" id="A0AAP2HI08"/>